<evidence type="ECO:0000256" key="6">
    <source>
        <dbReference type="RuleBase" id="RU366058"/>
    </source>
</evidence>
<gene>
    <name evidence="8" type="ORF">HG66A1_23970</name>
</gene>
<keyword evidence="4 6" id="KW-1133">Transmembrane helix</keyword>
<dbReference type="EMBL" id="CP036266">
    <property type="protein sequence ID" value="QDT20609.1"/>
    <property type="molecule type" value="Genomic_DNA"/>
</dbReference>
<feature type="transmembrane region" description="Helical" evidence="6">
    <location>
        <begin position="212"/>
        <end position="233"/>
    </location>
</feature>
<proteinExistence type="inferred from homology"/>
<evidence type="ECO:0000256" key="3">
    <source>
        <dbReference type="ARBA" id="ARBA00022692"/>
    </source>
</evidence>
<comment type="similarity">
    <text evidence="6">Belongs to the TVP38/TMEM64 family.</text>
</comment>
<comment type="subcellular location">
    <subcellularLocation>
        <location evidence="1 6">Cell membrane</location>
        <topology evidence="1 6">Multi-pass membrane protein</topology>
    </subcellularLocation>
</comment>
<dbReference type="GO" id="GO:0005886">
    <property type="term" value="C:plasma membrane"/>
    <property type="evidence" value="ECO:0007669"/>
    <property type="project" value="UniProtKB-SubCell"/>
</dbReference>
<feature type="transmembrane region" description="Helical" evidence="6">
    <location>
        <begin position="136"/>
        <end position="158"/>
    </location>
</feature>
<evidence type="ECO:0000256" key="1">
    <source>
        <dbReference type="ARBA" id="ARBA00004651"/>
    </source>
</evidence>
<keyword evidence="9" id="KW-1185">Reference proteome</keyword>
<feature type="transmembrane region" description="Helical" evidence="6">
    <location>
        <begin position="182"/>
        <end position="205"/>
    </location>
</feature>
<organism evidence="8 9">
    <name type="scientific">Gimesia chilikensis</name>
    <dbReference type="NCBI Taxonomy" id="2605989"/>
    <lineage>
        <taxon>Bacteria</taxon>
        <taxon>Pseudomonadati</taxon>
        <taxon>Planctomycetota</taxon>
        <taxon>Planctomycetia</taxon>
        <taxon>Planctomycetales</taxon>
        <taxon>Planctomycetaceae</taxon>
        <taxon>Gimesia</taxon>
    </lineage>
</organism>
<dbReference type="PANTHER" id="PTHR12677">
    <property type="entry name" value="GOLGI APPARATUS MEMBRANE PROTEIN TVP38-RELATED"/>
    <property type="match status" value="1"/>
</dbReference>
<evidence type="ECO:0000256" key="4">
    <source>
        <dbReference type="ARBA" id="ARBA00022989"/>
    </source>
</evidence>
<feature type="transmembrane region" description="Helical" evidence="6">
    <location>
        <begin position="53"/>
        <end position="73"/>
    </location>
</feature>
<name>A0A517PMK7_9PLAN</name>
<dbReference type="Pfam" id="PF09335">
    <property type="entry name" value="VTT_dom"/>
    <property type="match status" value="1"/>
</dbReference>
<dbReference type="InterPro" id="IPR032816">
    <property type="entry name" value="VTT_dom"/>
</dbReference>
<evidence type="ECO:0000313" key="8">
    <source>
        <dbReference type="EMBL" id="QDT20609.1"/>
    </source>
</evidence>
<dbReference type="PANTHER" id="PTHR12677:SF59">
    <property type="entry name" value="GOLGI APPARATUS MEMBRANE PROTEIN TVP38-RELATED"/>
    <property type="match status" value="1"/>
</dbReference>
<keyword evidence="2 6" id="KW-1003">Cell membrane</keyword>
<evidence type="ECO:0000256" key="5">
    <source>
        <dbReference type="ARBA" id="ARBA00023136"/>
    </source>
</evidence>
<dbReference type="AlphaFoldDB" id="A0A517PMK7"/>
<feature type="transmembrane region" description="Helical" evidence="6">
    <location>
        <begin position="253"/>
        <end position="272"/>
    </location>
</feature>
<evidence type="ECO:0000313" key="9">
    <source>
        <dbReference type="Proteomes" id="UP000320421"/>
    </source>
</evidence>
<reference evidence="8 9" key="1">
    <citation type="submission" date="2019-02" db="EMBL/GenBank/DDBJ databases">
        <title>Deep-cultivation of Planctomycetes and their phenomic and genomic characterization uncovers novel biology.</title>
        <authorList>
            <person name="Wiegand S."/>
            <person name="Jogler M."/>
            <person name="Boedeker C."/>
            <person name="Pinto D."/>
            <person name="Vollmers J."/>
            <person name="Rivas-Marin E."/>
            <person name="Kohn T."/>
            <person name="Peeters S.H."/>
            <person name="Heuer A."/>
            <person name="Rast P."/>
            <person name="Oberbeckmann S."/>
            <person name="Bunk B."/>
            <person name="Jeske O."/>
            <person name="Meyerdierks A."/>
            <person name="Storesund J.E."/>
            <person name="Kallscheuer N."/>
            <person name="Luecker S."/>
            <person name="Lage O.M."/>
            <person name="Pohl T."/>
            <person name="Merkel B.J."/>
            <person name="Hornburger P."/>
            <person name="Mueller R.-W."/>
            <person name="Bruemmer F."/>
            <person name="Labrenz M."/>
            <person name="Spormann A.M."/>
            <person name="Op den Camp H."/>
            <person name="Overmann J."/>
            <person name="Amann R."/>
            <person name="Jetten M.S.M."/>
            <person name="Mascher T."/>
            <person name="Medema M.H."/>
            <person name="Devos D.P."/>
            <person name="Kaster A.-K."/>
            <person name="Ovreas L."/>
            <person name="Rohde M."/>
            <person name="Galperin M.Y."/>
            <person name="Jogler C."/>
        </authorList>
    </citation>
    <scope>NUCLEOTIDE SEQUENCE [LARGE SCALE GENOMIC DNA]</scope>
    <source>
        <strain evidence="8 9">HG66A1</strain>
    </source>
</reference>
<feature type="transmembrane region" description="Helical" evidence="6">
    <location>
        <begin position="98"/>
        <end position="124"/>
    </location>
</feature>
<protein>
    <recommendedName>
        <fullName evidence="6">TVP38/TMEM64 family membrane protein</fullName>
    </recommendedName>
</protein>
<evidence type="ECO:0000256" key="2">
    <source>
        <dbReference type="ARBA" id="ARBA00022475"/>
    </source>
</evidence>
<evidence type="ECO:0000259" key="7">
    <source>
        <dbReference type="Pfam" id="PF09335"/>
    </source>
</evidence>
<dbReference type="InterPro" id="IPR015414">
    <property type="entry name" value="TMEM64"/>
</dbReference>
<accession>A0A517PMK7</accession>
<keyword evidence="5 6" id="KW-0472">Membrane</keyword>
<dbReference type="Proteomes" id="UP000320421">
    <property type="component" value="Chromosome"/>
</dbReference>
<feature type="domain" description="VTT" evidence="7">
    <location>
        <begin position="120"/>
        <end position="233"/>
    </location>
</feature>
<keyword evidence="3 6" id="KW-0812">Transmembrane</keyword>
<sequence length="278" mass="31656">MQFDIQHRDCCDRGQSHQANLFRSEGIFQVNAAGPEPEQPDHQSEQHQPVVGVVRLVVFLILACVIGLGYYFFRDRLTLEYFASQESYWKQFAAQHPVSIYLVAYLIYAGITGLSLPGAVPLTLTYGWFFGFWKGLILVSFASTTGATLAFLTSRYLFRSSIQSRYQNKFQQINQQFEKEGAFYLFFMRLVVAFPFFLINVVMGLTTIRISTFWWVSQTGMLPGTAVFVYAGTSFPTLQELSEHGAKGILTPQLIFAFILLGTFPFLVKLIAQRLQQR</sequence>